<dbReference type="Proteomes" id="UP000236449">
    <property type="component" value="Unassembled WGS sequence"/>
</dbReference>
<proteinExistence type="predicted"/>
<gene>
    <name evidence="4" type="ORF">C1N32_16905</name>
</gene>
<organism evidence="4 5">
    <name type="scientific">Vibrio diazotrophicus</name>
    <dbReference type="NCBI Taxonomy" id="685"/>
    <lineage>
        <taxon>Bacteria</taxon>
        <taxon>Pseudomonadati</taxon>
        <taxon>Pseudomonadota</taxon>
        <taxon>Gammaproteobacteria</taxon>
        <taxon>Vibrionales</taxon>
        <taxon>Vibrionaceae</taxon>
        <taxon>Vibrio</taxon>
    </lineage>
</organism>
<evidence type="ECO:0000256" key="2">
    <source>
        <dbReference type="SAM" id="SignalP"/>
    </source>
</evidence>
<feature type="compositionally biased region" description="Basic and acidic residues" evidence="1">
    <location>
        <begin position="25"/>
        <end position="39"/>
    </location>
</feature>
<keyword evidence="2" id="KW-0732">Signal</keyword>
<dbReference type="InterPro" id="IPR032267">
    <property type="entry name" value="DUF4832"/>
</dbReference>
<protein>
    <submittedName>
        <fullName evidence="4">DUF4832 domain-containing protein</fullName>
    </submittedName>
</protein>
<feature type="domain" description="DUF4832" evidence="3">
    <location>
        <begin position="328"/>
        <end position="478"/>
    </location>
</feature>
<dbReference type="Gene3D" id="3.20.20.80">
    <property type="entry name" value="Glycosidases"/>
    <property type="match status" value="1"/>
</dbReference>
<sequence length="502" mass="56831">MKIRPYKAVVLAMLTMLPLSSGLAKKPDNHPSNNKHDQGSETETSTGGGESELVDLNNQTFITVYPTALTGPVTNPGMGVETFHDNWGSTLSSSEYPDAGIDYYRFYWNELEPEEGKYAFDKLDKILSENRHETPPKMVAIRFMTAEEPESGSKVPQWLINKGISGYWTEDNKTFVPNLDDSLYLYYGEKLLKAFGKRYDGNSNLSHIDIGMVGSWGEWHNSNFSGLEPLHQKYSDADLNKWVDLHFEAFPKTPKVMLISGGNSLAYATEKGAGWRADCWGDWHHFSTTWSHMRDDYPYRIQQAQYDDPNFDTSWQRGPISLETCGTMQGWESTQGYSYEEVKASLDWAIEHHASTLNLKSKPIPTQYRGLLDDALLKIGYRIRLEKLNHQVELKAGGVLNVNALFVNEGVAPPYQHRYLSYRLIDVNGNTAFFGTSSYDVRSWLPGEYETHSSLTLPSTLEAGHYYLELALVDSHGDARLNFANAGKQESGWYRFSDLTIL</sequence>
<dbReference type="SUPFAM" id="SSF51445">
    <property type="entry name" value="(Trans)glycosidases"/>
    <property type="match status" value="1"/>
</dbReference>
<evidence type="ECO:0000259" key="3">
    <source>
        <dbReference type="Pfam" id="PF16116"/>
    </source>
</evidence>
<evidence type="ECO:0000313" key="5">
    <source>
        <dbReference type="Proteomes" id="UP000236449"/>
    </source>
</evidence>
<dbReference type="AlphaFoldDB" id="A0A2J8HYE1"/>
<evidence type="ECO:0000256" key="1">
    <source>
        <dbReference type="SAM" id="MobiDB-lite"/>
    </source>
</evidence>
<dbReference type="OrthoDB" id="9800974at2"/>
<dbReference type="InterPro" id="IPR017853">
    <property type="entry name" value="GH"/>
</dbReference>
<accession>A0A2J8HYE1</accession>
<name>A0A2J8HYE1_VIBDI</name>
<dbReference type="EMBL" id="POSK01000012">
    <property type="protein sequence ID" value="PNI03278.1"/>
    <property type="molecule type" value="Genomic_DNA"/>
</dbReference>
<reference evidence="4 5" key="1">
    <citation type="submission" date="2018-01" db="EMBL/GenBank/DDBJ databases">
        <title>Draft genome sequences of six Vibrio diazotrophicus strains isolated from deep-sea sediments of the Baltic Sea.</title>
        <authorList>
            <person name="Castillo D."/>
            <person name="Vandieken V."/>
            <person name="Chiang O."/>
            <person name="Middelboe M."/>
        </authorList>
    </citation>
    <scope>NUCLEOTIDE SEQUENCE [LARGE SCALE GENOMIC DNA]</scope>
    <source>
        <strain evidence="4 5">60.27F</strain>
    </source>
</reference>
<comment type="caution">
    <text evidence="4">The sequence shown here is derived from an EMBL/GenBank/DDBJ whole genome shotgun (WGS) entry which is preliminary data.</text>
</comment>
<feature type="region of interest" description="Disordered" evidence="1">
    <location>
        <begin position="23"/>
        <end position="52"/>
    </location>
</feature>
<feature type="signal peptide" evidence="2">
    <location>
        <begin position="1"/>
        <end position="26"/>
    </location>
</feature>
<feature type="chain" id="PRO_5014413104" evidence="2">
    <location>
        <begin position="27"/>
        <end position="502"/>
    </location>
</feature>
<dbReference type="RefSeq" id="WP_102966859.1">
    <property type="nucleotide sequence ID" value="NZ_POSK01000012.1"/>
</dbReference>
<evidence type="ECO:0000313" key="4">
    <source>
        <dbReference type="EMBL" id="PNI03278.1"/>
    </source>
</evidence>
<dbReference type="Pfam" id="PF16116">
    <property type="entry name" value="DUF4832"/>
    <property type="match status" value="1"/>
</dbReference>